<gene>
    <name evidence="3" type="ORF">CH338_15205</name>
</gene>
<feature type="transmembrane region" description="Helical" evidence="1">
    <location>
        <begin position="6"/>
        <end position="26"/>
    </location>
</feature>
<protein>
    <submittedName>
        <fullName evidence="3">S26 family signal peptidase</fullName>
    </submittedName>
</protein>
<reference evidence="3 4" key="1">
    <citation type="submission" date="2017-07" db="EMBL/GenBank/DDBJ databases">
        <title>Draft Genome Sequences of Select Purple Nonsulfur Bacteria.</title>
        <authorList>
            <person name="Lasarre B."/>
            <person name="Mckinlay J.B."/>
        </authorList>
    </citation>
    <scope>NUCLEOTIDE SEQUENCE [LARGE SCALE GENOMIC DNA]</scope>
    <source>
        <strain evidence="3 4">DSM 11907</strain>
    </source>
</reference>
<comment type="caution">
    <text evidence="3">The sequence shown here is derived from an EMBL/GenBank/DDBJ whole genome shotgun (WGS) entry which is preliminary data.</text>
</comment>
<keyword evidence="1" id="KW-0472">Membrane</keyword>
<dbReference type="GO" id="GO:0004252">
    <property type="term" value="F:serine-type endopeptidase activity"/>
    <property type="evidence" value="ECO:0007669"/>
    <property type="project" value="InterPro"/>
</dbReference>
<dbReference type="Proteomes" id="UP000248863">
    <property type="component" value="Unassembled WGS sequence"/>
</dbReference>
<dbReference type="EMBL" id="NPEU01000168">
    <property type="protein sequence ID" value="RAI37697.1"/>
    <property type="molecule type" value="Genomic_DNA"/>
</dbReference>
<dbReference type="RefSeq" id="WP_111357994.1">
    <property type="nucleotide sequence ID" value="NZ_NHSK01000023.1"/>
</dbReference>
<dbReference type="SUPFAM" id="SSF51306">
    <property type="entry name" value="LexA/Signal peptidase"/>
    <property type="match status" value="1"/>
</dbReference>
<accession>A0A327KGZ8</accession>
<keyword evidence="1" id="KW-1133">Transmembrane helix</keyword>
<dbReference type="InterPro" id="IPR019533">
    <property type="entry name" value="Peptidase_S26"/>
</dbReference>
<dbReference type="GO" id="GO:0006465">
    <property type="term" value="P:signal peptide processing"/>
    <property type="evidence" value="ECO:0007669"/>
    <property type="project" value="InterPro"/>
</dbReference>
<dbReference type="Pfam" id="PF10502">
    <property type="entry name" value="Peptidase_S26"/>
    <property type="match status" value="1"/>
</dbReference>
<keyword evidence="4" id="KW-1185">Reference proteome</keyword>
<dbReference type="InterPro" id="IPR036286">
    <property type="entry name" value="LexA/Signal_pep-like_sf"/>
</dbReference>
<name>A0A327KGZ8_9BRAD</name>
<dbReference type="OrthoDB" id="5360818at2"/>
<organism evidence="3 4">
    <name type="scientific">Rhodoplanes elegans</name>
    <dbReference type="NCBI Taxonomy" id="29408"/>
    <lineage>
        <taxon>Bacteria</taxon>
        <taxon>Pseudomonadati</taxon>
        <taxon>Pseudomonadota</taxon>
        <taxon>Alphaproteobacteria</taxon>
        <taxon>Hyphomicrobiales</taxon>
        <taxon>Nitrobacteraceae</taxon>
        <taxon>Rhodoplanes</taxon>
    </lineage>
</organism>
<dbReference type="Gene3D" id="2.10.109.10">
    <property type="entry name" value="Umud Fragment, subunit A"/>
    <property type="match status" value="1"/>
</dbReference>
<evidence type="ECO:0000313" key="4">
    <source>
        <dbReference type="Proteomes" id="UP000248863"/>
    </source>
</evidence>
<evidence type="ECO:0000259" key="2">
    <source>
        <dbReference type="Pfam" id="PF10502"/>
    </source>
</evidence>
<proteinExistence type="predicted"/>
<dbReference type="AlphaFoldDB" id="A0A327KGZ8"/>
<evidence type="ECO:0000256" key="1">
    <source>
        <dbReference type="SAM" id="Phobius"/>
    </source>
</evidence>
<keyword evidence="1" id="KW-0812">Transmembrane</keyword>
<sequence length="181" mass="19922">MTRFGYVMTTYFAVMAVGVLSFLPVAPKLIWNASASVPLGLYSIEPAQHLEVTDLLAVNMPEPLASFMAERRYLPRGVPLMKRVAGLPGQRVCRDGAHVTVDGIDMGEALARDHAGRELPAWQGCRRIADGEVFLMNWAAPDSMDGRYFGPLATNSIIGRAIPLWTDEEGDGQFEWRAATR</sequence>
<evidence type="ECO:0000313" key="3">
    <source>
        <dbReference type="EMBL" id="RAI37697.1"/>
    </source>
</evidence>
<feature type="domain" description="Peptidase S26" evidence="2">
    <location>
        <begin position="6"/>
        <end position="165"/>
    </location>
</feature>